<sequence length="75" mass="8975">MTDLWEPRLQWDMIGLLCKKCFDEKELDFNKEKNFCGVCGTKLGFIRYNPKNNWKIKGQLCKNCWDAQKAQIDRK</sequence>
<protein>
    <submittedName>
        <fullName evidence="1">Uncharacterized protein</fullName>
    </submittedName>
</protein>
<dbReference type="EMBL" id="KF900350">
    <property type="protein sequence ID" value="AIE91852.1"/>
    <property type="molecule type" value="Genomic_DNA"/>
</dbReference>
<organism evidence="1">
    <name type="scientific">uncultured marine thaumarchaeote AD1000_16_B05</name>
    <dbReference type="NCBI Taxonomy" id="1455894"/>
    <lineage>
        <taxon>Archaea</taxon>
        <taxon>Nitrososphaerota</taxon>
        <taxon>environmental samples</taxon>
    </lineage>
</organism>
<reference evidence="1" key="1">
    <citation type="journal article" date="2014" name="Genome Biol. Evol.">
        <title>Pangenome evidence for extensive interdomain horizontal transfer affecting lineage core and shell genes in uncultured planktonic thaumarchaeota and euryarchaeota.</title>
        <authorList>
            <person name="Deschamps P."/>
            <person name="Zivanovic Y."/>
            <person name="Moreira D."/>
            <person name="Rodriguez-Valera F."/>
            <person name="Lopez-Garcia P."/>
        </authorList>
    </citation>
    <scope>NUCLEOTIDE SEQUENCE</scope>
</reference>
<evidence type="ECO:0000313" key="1">
    <source>
        <dbReference type="EMBL" id="AIE91852.1"/>
    </source>
</evidence>
<name>A0A075FQ59_9ARCH</name>
<proteinExistence type="predicted"/>
<accession>A0A075FQ59</accession>
<dbReference type="AlphaFoldDB" id="A0A075FQ59"/>